<dbReference type="Proteomes" id="UP000807469">
    <property type="component" value="Unassembled WGS sequence"/>
</dbReference>
<dbReference type="EMBL" id="MU155336">
    <property type="protein sequence ID" value="KAF9475348.1"/>
    <property type="molecule type" value="Genomic_DNA"/>
</dbReference>
<gene>
    <name evidence="2" type="ORF">BDN70DRAFT_883830</name>
</gene>
<protein>
    <submittedName>
        <fullName evidence="2">Uncharacterized protein</fullName>
    </submittedName>
</protein>
<dbReference type="Gene3D" id="6.10.110.10">
    <property type="match status" value="1"/>
</dbReference>
<keyword evidence="3" id="KW-1185">Reference proteome</keyword>
<keyword evidence="1" id="KW-1133">Transmembrane helix</keyword>
<keyword evidence="1" id="KW-0472">Membrane</keyword>
<evidence type="ECO:0000313" key="2">
    <source>
        <dbReference type="EMBL" id="KAF9475348.1"/>
    </source>
</evidence>
<evidence type="ECO:0000256" key="1">
    <source>
        <dbReference type="SAM" id="Phobius"/>
    </source>
</evidence>
<evidence type="ECO:0000313" key="3">
    <source>
        <dbReference type="Proteomes" id="UP000807469"/>
    </source>
</evidence>
<dbReference type="InterPro" id="IPR038213">
    <property type="entry name" value="IFI6/IFI27-like_sf"/>
</dbReference>
<organism evidence="2 3">
    <name type="scientific">Pholiota conissans</name>
    <dbReference type="NCBI Taxonomy" id="109636"/>
    <lineage>
        <taxon>Eukaryota</taxon>
        <taxon>Fungi</taxon>
        <taxon>Dikarya</taxon>
        <taxon>Basidiomycota</taxon>
        <taxon>Agaricomycotina</taxon>
        <taxon>Agaricomycetes</taxon>
        <taxon>Agaricomycetidae</taxon>
        <taxon>Agaricales</taxon>
        <taxon>Agaricineae</taxon>
        <taxon>Strophariaceae</taxon>
        <taxon>Pholiota</taxon>
    </lineage>
</organism>
<keyword evidence="1" id="KW-0812">Transmembrane</keyword>
<sequence length="128" mass="12942">MSSWRTANAFLSSGRRTFQNLQQHHPHYHTAAATKIVGIGLLVVASSVIVPTVGIAAVHGAGFLPAGIAANSCGAIYQSYVCGGATTGLVSTLQSFGATAAYPAGVKIVSATVAAAGGFGLIRRKQSK</sequence>
<feature type="transmembrane region" description="Helical" evidence="1">
    <location>
        <begin position="100"/>
        <end position="122"/>
    </location>
</feature>
<reference evidence="2" key="1">
    <citation type="submission" date="2020-11" db="EMBL/GenBank/DDBJ databases">
        <authorList>
            <consortium name="DOE Joint Genome Institute"/>
            <person name="Ahrendt S."/>
            <person name="Riley R."/>
            <person name="Andreopoulos W."/>
            <person name="Labutti K."/>
            <person name="Pangilinan J."/>
            <person name="Ruiz-Duenas F.J."/>
            <person name="Barrasa J.M."/>
            <person name="Sanchez-Garcia M."/>
            <person name="Camarero S."/>
            <person name="Miyauchi S."/>
            <person name="Serrano A."/>
            <person name="Linde D."/>
            <person name="Babiker R."/>
            <person name="Drula E."/>
            <person name="Ayuso-Fernandez I."/>
            <person name="Pacheco R."/>
            <person name="Padilla G."/>
            <person name="Ferreira P."/>
            <person name="Barriuso J."/>
            <person name="Kellner H."/>
            <person name="Castanera R."/>
            <person name="Alfaro M."/>
            <person name="Ramirez L."/>
            <person name="Pisabarro A.G."/>
            <person name="Kuo A."/>
            <person name="Tritt A."/>
            <person name="Lipzen A."/>
            <person name="He G."/>
            <person name="Yan M."/>
            <person name="Ng V."/>
            <person name="Cullen D."/>
            <person name="Martin F."/>
            <person name="Rosso M.-N."/>
            <person name="Henrissat B."/>
            <person name="Hibbett D."/>
            <person name="Martinez A.T."/>
            <person name="Grigoriev I.V."/>
        </authorList>
    </citation>
    <scope>NUCLEOTIDE SEQUENCE</scope>
    <source>
        <strain evidence="2">CIRM-BRFM 674</strain>
    </source>
</reference>
<name>A0A9P5YUG4_9AGAR</name>
<proteinExistence type="predicted"/>
<accession>A0A9P5YUG4</accession>
<comment type="caution">
    <text evidence="2">The sequence shown here is derived from an EMBL/GenBank/DDBJ whole genome shotgun (WGS) entry which is preliminary data.</text>
</comment>
<feature type="transmembrane region" description="Helical" evidence="1">
    <location>
        <begin position="36"/>
        <end position="58"/>
    </location>
</feature>
<dbReference type="AlphaFoldDB" id="A0A9P5YUG4"/>